<name>A0AB73BS39_9LACO</name>
<evidence type="ECO:0000313" key="1">
    <source>
        <dbReference type="EMBL" id="KAA8799383.1"/>
    </source>
</evidence>
<proteinExistence type="predicted"/>
<gene>
    <name evidence="1" type="ORF">F1C02_01910</name>
</gene>
<comment type="caution">
    <text evidence="1">The sequence shown here is derived from an EMBL/GenBank/DDBJ whole genome shotgun (WGS) entry which is preliminary data.</text>
</comment>
<dbReference type="RefSeq" id="WP_150399007.1">
    <property type="nucleotide sequence ID" value="NZ_VUAO01000003.1"/>
</dbReference>
<evidence type="ECO:0000313" key="2">
    <source>
        <dbReference type="Proteomes" id="UP000322051"/>
    </source>
</evidence>
<dbReference type="Proteomes" id="UP000322051">
    <property type="component" value="Unassembled WGS sequence"/>
</dbReference>
<accession>A0AB73BS39</accession>
<dbReference type="EMBL" id="VUAO01000003">
    <property type="protein sequence ID" value="KAA8799383.1"/>
    <property type="molecule type" value="Genomic_DNA"/>
</dbReference>
<sequence length="305" mass="35991">MKECLSLKPGVGIISGNNNYFIRTPNGNYKLQCNKEKIEEIETAIDEIAKNKSVELTPIIKMLKVIGVAYKKENNNSKNYEKTLDFYFYPINSLGRLLNRDKLNASNKQRGYYIYYCQKTAKVYVSKKTLKYKVLDLDSNLDFQKSFLKYILKRLSKNQQLMPTENDNFVMTRNVLDFRNNVDKLYLNVKNLQEIDSLLEFQPEFLNFKIDYDILFPMVTVIIKKNKETVYSVGPSKEFCFEMLYLKKNESNKVIKKSIEEALQNQLYQHEFQTIFNFINKKCSIGKVIDVEKVKWINKRIKNVI</sequence>
<reference evidence="1 2" key="1">
    <citation type="submission" date="2019-09" db="EMBL/GenBank/DDBJ databases">
        <title>Comparative analysis of L. crispatus genomes revealed niche specific adaptation to different host and body sites.</title>
        <authorList>
            <person name="Pan M."/>
            <person name="Hidalgo-Cantabrana C."/>
            <person name="Barrangou R."/>
        </authorList>
    </citation>
    <scope>NUCLEOTIDE SEQUENCE [LARGE SCALE GENOMIC DNA]</scope>
    <source>
        <strain evidence="1 2">NCK973</strain>
    </source>
</reference>
<organism evidence="1 2">
    <name type="scientific">Lactobacillus crispatus</name>
    <dbReference type="NCBI Taxonomy" id="47770"/>
    <lineage>
        <taxon>Bacteria</taxon>
        <taxon>Bacillati</taxon>
        <taxon>Bacillota</taxon>
        <taxon>Bacilli</taxon>
        <taxon>Lactobacillales</taxon>
        <taxon>Lactobacillaceae</taxon>
        <taxon>Lactobacillus</taxon>
    </lineage>
</organism>
<dbReference type="AlphaFoldDB" id="A0AB73BS39"/>
<protein>
    <submittedName>
        <fullName evidence="1">Uncharacterized protein</fullName>
    </submittedName>
</protein>